<evidence type="ECO:0000313" key="3">
    <source>
        <dbReference type="Proteomes" id="UP000653493"/>
    </source>
</evidence>
<dbReference type="EMBL" id="BMSL01000007">
    <property type="protein sequence ID" value="GGS40291.1"/>
    <property type="molecule type" value="Genomic_DNA"/>
</dbReference>
<feature type="compositionally biased region" description="Polar residues" evidence="1">
    <location>
        <begin position="278"/>
        <end position="294"/>
    </location>
</feature>
<dbReference type="AlphaFoldDB" id="A0A918LFG2"/>
<accession>A0A918LFG2</accession>
<evidence type="ECO:0000313" key="2">
    <source>
        <dbReference type="EMBL" id="GGS40291.1"/>
    </source>
</evidence>
<evidence type="ECO:0008006" key="4">
    <source>
        <dbReference type="Google" id="ProtNLM"/>
    </source>
</evidence>
<feature type="region of interest" description="Disordered" evidence="1">
    <location>
        <begin position="275"/>
        <end position="310"/>
    </location>
</feature>
<reference evidence="2" key="2">
    <citation type="submission" date="2020-09" db="EMBL/GenBank/DDBJ databases">
        <authorList>
            <person name="Sun Q."/>
            <person name="Ohkuma M."/>
        </authorList>
    </citation>
    <scope>NUCLEOTIDE SEQUENCE</scope>
    <source>
        <strain evidence="2">JCM 4234</strain>
    </source>
</reference>
<keyword evidence="3" id="KW-1185">Reference proteome</keyword>
<organism evidence="2 3">
    <name type="scientific">Streptomyces griseoviridis</name>
    <dbReference type="NCBI Taxonomy" id="45398"/>
    <lineage>
        <taxon>Bacteria</taxon>
        <taxon>Bacillati</taxon>
        <taxon>Actinomycetota</taxon>
        <taxon>Actinomycetes</taxon>
        <taxon>Kitasatosporales</taxon>
        <taxon>Streptomycetaceae</taxon>
        <taxon>Streptomyces</taxon>
    </lineage>
</organism>
<feature type="compositionally biased region" description="Acidic residues" evidence="1">
    <location>
        <begin position="298"/>
        <end position="310"/>
    </location>
</feature>
<sequence>MPDFSIDYGALHIVQGKMRELADAADSGGATGTFKEVGEASSSERKALFGSSDLSYAFNLFYSYSTSRTKDAKDGLGQLADTFSGVADTFFNADAQLASAAGLMSQSLGLDDWSNQKEAYDAWQEDKTAWDAYLEKIGASEYFEQHPDANIGDVCRADGAPSFCEAWLADDDAPDDPGEPPAEPADTPPTSYTYEDEQGKVSVEVELDDDYNVMKETATITTPDGQSYTSVTTYDSAPRIITPDGGEPFDARDYTMVTTFGDGTKTTTEVVIEDDGSGTMTTTDADGKVTTVTRSGPDEEWPEPPEESDD</sequence>
<evidence type="ECO:0000256" key="1">
    <source>
        <dbReference type="SAM" id="MobiDB-lite"/>
    </source>
</evidence>
<feature type="compositionally biased region" description="Acidic residues" evidence="1">
    <location>
        <begin position="169"/>
        <end position="178"/>
    </location>
</feature>
<dbReference type="Proteomes" id="UP000653493">
    <property type="component" value="Unassembled WGS sequence"/>
</dbReference>
<proteinExistence type="predicted"/>
<name>A0A918LFG2_STRGD</name>
<comment type="caution">
    <text evidence="2">The sequence shown here is derived from an EMBL/GenBank/DDBJ whole genome shotgun (WGS) entry which is preliminary data.</text>
</comment>
<feature type="region of interest" description="Disordered" evidence="1">
    <location>
        <begin position="169"/>
        <end position="194"/>
    </location>
</feature>
<protein>
    <recommendedName>
        <fullName evidence="4">Serine/arginine repetitive matrix protein 2</fullName>
    </recommendedName>
</protein>
<gene>
    <name evidence="2" type="ORF">GCM10010238_32330</name>
</gene>
<reference evidence="2" key="1">
    <citation type="journal article" date="2014" name="Int. J. Syst. Evol. Microbiol.">
        <title>Complete genome sequence of Corynebacterium casei LMG S-19264T (=DSM 44701T), isolated from a smear-ripened cheese.</title>
        <authorList>
            <consortium name="US DOE Joint Genome Institute (JGI-PGF)"/>
            <person name="Walter F."/>
            <person name="Albersmeier A."/>
            <person name="Kalinowski J."/>
            <person name="Ruckert C."/>
        </authorList>
    </citation>
    <scope>NUCLEOTIDE SEQUENCE</scope>
    <source>
        <strain evidence="2">JCM 4234</strain>
    </source>
</reference>